<protein>
    <recommendedName>
        <fullName evidence="6">Reticulon-like protein</fullName>
    </recommendedName>
</protein>
<dbReference type="Proteomes" id="UP000290189">
    <property type="component" value="Unassembled WGS sequence"/>
</dbReference>
<evidence type="ECO:0000313" key="8">
    <source>
        <dbReference type="EMBL" id="SPQ95787.1"/>
    </source>
</evidence>
<keyword evidence="3 6" id="KW-0256">Endoplasmic reticulum</keyword>
<feature type="domain" description="Reticulon" evidence="7">
    <location>
        <begin position="56"/>
        <end position="237"/>
    </location>
</feature>
<dbReference type="PANTHER" id="PTHR10994:SF193">
    <property type="entry name" value="RETICULON-LIKE PROTEIN"/>
    <property type="match status" value="1"/>
</dbReference>
<evidence type="ECO:0000256" key="4">
    <source>
        <dbReference type="ARBA" id="ARBA00022989"/>
    </source>
</evidence>
<evidence type="ECO:0000259" key="7">
    <source>
        <dbReference type="PROSITE" id="PS50845"/>
    </source>
</evidence>
<feature type="transmembrane region" description="Helical" evidence="6">
    <location>
        <begin position="62"/>
        <end position="82"/>
    </location>
</feature>
<evidence type="ECO:0000256" key="2">
    <source>
        <dbReference type="ARBA" id="ARBA00022692"/>
    </source>
</evidence>
<evidence type="ECO:0000313" key="9">
    <source>
        <dbReference type="Proteomes" id="UP000290189"/>
    </source>
</evidence>
<accession>A0A3P3Y6J1</accession>
<feature type="transmembrane region" description="Helical" evidence="6">
    <location>
        <begin position="169"/>
        <end position="197"/>
    </location>
</feature>
<keyword evidence="8" id="KW-0496">Mitochondrion</keyword>
<dbReference type="PANTHER" id="PTHR10994">
    <property type="entry name" value="RETICULON"/>
    <property type="match status" value="1"/>
</dbReference>
<dbReference type="EMBL" id="OVEO01000004">
    <property type="protein sequence ID" value="SPQ95787.1"/>
    <property type="molecule type" value="Genomic_DNA"/>
</dbReference>
<dbReference type="Pfam" id="PF02453">
    <property type="entry name" value="Reticulon"/>
    <property type="match status" value="1"/>
</dbReference>
<name>A0A3P3Y6J1_PLABS</name>
<organism evidence="8 9">
    <name type="scientific">Plasmodiophora brassicae</name>
    <name type="common">Clubroot disease agent</name>
    <dbReference type="NCBI Taxonomy" id="37360"/>
    <lineage>
        <taxon>Eukaryota</taxon>
        <taxon>Sar</taxon>
        <taxon>Rhizaria</taxon>
        <taxon>Endomyxa</taxon>
        <taxon>Phytomyxea</taxon>
        <taxon>Plasmodiophorida</taxon>
        <taxon>Plasmodiophoridae</taxon>
        <taxon>Plasmodiophora</taxon>
    </lineage>
</organism>
<sequence>MARARWAHEGAASPWRVNRAGEGRASMASAVSGRAAQYAADGHGAAPVAEQVRILAADLVMWRHPAVSGVTLAACLIAYYLLYWRAMTALTLVAITALLQMLVLFIMRFVQRVAAAKSSAPDILVEDMEIISATWLSSHSAELSAALNAAANAWRRICLFQSPALTYRVVVVLVAVALVGCILDLLNLFLISVLAAFTVPRVYASRRPVFDKYIARARSKFDSIVVAQRASNTGKKK</sequence>
<keyword evidence="5 6" id="KW-0472">Membrane</keyword>
<dbReference type="GO" id="GO:0009617">
    <property type="term" value="P:response to bacterium"/>
    <property type="evidence" value="ECO:0007669"/>
    <property type="project" value="InterPro"/>
</dbReference>
<feature type="transmembrane region" description="Helical" evidence="6">
    <location>
        <begin position="89"/>
        <end position="110"/>
    </location>
</feature>
<proteinExistence type="predicted"/>
<evidence type="ECO:0000256" key="5">
    <source>
        <dbReference type="ARBA" id="ARBA00023136"/>
    </source>
</evidence>
<keyword evidence="2 6" id="KW-0812">Transmembrane</keyword>
<keyword evidence="4 6" id="KW-1133">Transmembrane helix</keyword>
<evidence type="ECO:0000256" key="6">
    <source>
        <dbReference type="RuleBase" id="RU363132"/>
    </source>
</evidence>
<dbReference type="InterPro" id="IPR045064">
    <property type="entry name" value="Reticulon-like"/>
</dbReference>
<gene>
    <name evidence="8" type="ORF">PLBR_LOCUS3002</name>
</gene>
<dbReference type="GO" id="GO:0005789">
    <property type="term" value="C:endoplasmic reticulum membrane"/>
    <property type="evidence" value="ECO:0007669"/>
    <property type="project" value="UniProtKB-SubCell"/>
</dbReference>
<geneLocation type="mitochondrion" evidence="8"/>
<dbReference type="AlphaFoldDB" id="A0A3P3Y6J1"/>
<evidence type="ECO:0000256" key="3">
    <source>
        <dbReference type="ARBA" id="ARBA00022824"/>
    </source>
</evidence>
<reference evidence="8 9" key="1">
    <citation type="submission" date="2018-03" db="EMBL/GenBank/DDBJ databases">
        <authorList>
            <person name="Fogelqvist J."/>
        </authorList>
    </citation>
    <scope>NUCLEOTIDE SEQUENCE [LARGE SCALE GENOMIC DNA]</scope>
</reference>
<comment type="subcellular location">
    <subcellularLocation>
        <location evidence="1 6">Endoplasmic reticulum membrane</location>
        <topology evidence="1 6">Multi-pass membrane protein</topology>
    </subcellularLocation>
</comment>
<dbReference type="InterPro" id="IPR003388">
    <property type="entry name" value="Reticulon"/>
</dbReference>
<dbReference type="PROSITE" id="PS50845">
    <property type="entry name" value="RETICULON"/>
    <property type="match status" value="1"/>
</dbReference>
<evidence type="ECO:0000256" key="1">
    <source>
        <dbReference type="ARBA" id="ARBA00004477"/>
    </source>
</evidence>